<dbReference type="InterPro" id="IPR007084">
    <property type="entry name" value="BRICHOS_dom"/>
</dbReference>
<dbReference type="eggNOG" id="ENOG502S4AB">
    <property type="taxonomic scope" value="Eukaryota"/>
</dbReference>
<evidence type="ECO:0000256" key="1">
    <source>
        <dbReference type="ARBA" id="ARBA00004463"/>
    </source>
</evidence>
<dbReference type="PANTHER" id="PTHR16483">
    <property type="entry name" value="GASTROKINE 1"/>
    <property type="match status" value="1"/>
</dbReference>
<accession>A0A1S2ZLS7</accession>
<proteinExistence type="inferred from homology"/>
<evidence type="ECO:0000256" key="4">
    <source>
        <dbReference type="ARBA" id="ARBA00022525"/>
    </source>
</evidence>
<keyword evidence="7" id="KW-1015">Disulfide bond</keyword>
<dbReference type="SMART" id="SM01039">
    <property type="entry name" value="BRICHOS"/>
    <property type="match status" value="1"/>
</dbReference>
<dbReference type="GeneID" id="103111925"/>
<keyword evidence="8" id="KW-0497">Mitogen</keyword>
<comment type="subcellular location">
    <subcellularLocation>
        <location evidence="1">Cytoplasmic granule</location>
    </subcellularLocation>
    <subcellularLocation>
        <location evidence="2">Golgi apparatus</location>
    </subcellularLocation>
    <subcellularLocation>
        <location evidence="3">Secreted</location>
    </subcellularLocation>
</comment>
<comment type="similarity">
    <text evidence="10">Belongs to the gastrokine family.</text>
</comment>
<organism evidence="15 16">
    <name type="scientific">Erinaceus europaeus</name>
    <name type="common">Western European hedgehog</name>
    <dbReference type="NCBI Taxonomy" id="9365"/>
    <lineage>
        <taxon>Eukaryota</taxon>
        <taxon>Metazoa</taxon>
        <taxon>Chordata</taxon>
        <taxon>Craniata</taxon>
        <taxon>Vertebrata</taxon>
        <taxon>Euteleostomi</taxon>
        <taxon>Mammalia</taxon>
        <taxon>Eutheria</taxon>
        <taxon>Laurasiatheria</taxon>
        <taxon>Eulipotyphla</taxon>
        <taxon>Erinaceidae</taxon>
        <taxon>Erinaceinae</taxon>
        <taxon>Erinaceus</taxon>
    </lineage>
</organism>
<name>A0A1S2ZLS7_ERIEU</name>
<dbReference type="GO" id="GO:0051781">
    <property type="term" value="P:positive regulation of cell division"/>
    <property type="evidence" value="ECO:0007669"/>
    <property type="project" value="UniProtKB-KW"/>
</dbReference>
<dbReference type="GO" id="GO:0005794">
    <property type="term" value="C:Golgi apparatus"/>
    <property type="evidence" value="ECO:0007669"/>
    <property type="project" value="UniProtKB-SubCell"/>
</dbReference>
<dbReference type="PROSITE" id="PS50869">
    <property type="entry name" value="BRICHOS"/>
    <property type="match status" value="1"/>
</dbReference>
<evidence type="ECO:0000256" key="7">
    <source>
        <dbReference type="ARBA" id="ARBA00023157"/>
    </source>
</evidence>
<dbReference type="InParanoid" id="A0A1S2ZLS7"/>
<gene>
    <name evidence="16" type="primary">GKN1</name>
</gene>
<evidence type="ECO:0000256" key="10">
    <source>
        <dbReference type="ARBA" id="ARBA00061085"/>
    </source>
</evidence>
<evidence type="ECO:0000256" key="11">
    <source>
        <dbReference type="ARBA" id="ARBA00070192"/>
    </source>
</evidence>
<evidence type="ECO:0000256" key="9">
    <source>
        <dbReference type="ARBA" id="ARBA00053890"/>
    </source>
</evidence>
<evidence type="ECO:0000256" key="2">
    <source>
        <dbReference type="ARBA" id="ARBA00004555"/>
    </source>
</evidence>
<evidence type="ECO:0000256" key="3">
    <source>
        <dbReference type="ARBA" id="ARBA00004613"/>
    </source>
</evidence>
<evidence type="ECO:0000313" key="16">
    <source>
        <dbReference type="RefSeq" id="XP_007521337.1"/>
    </source>
</evidence>
<feature type="chain" id="PRO_5010222595" description="Gastrokine-1" evidence="13">
    <location>
        <begin position="21"/>
        <end position="183"/>
    </location>
</feature>
<dbReference type="Pfam" id="PF04089">
    <property type="entry name" value="BRICHOS"/>
    <property type="match status" value="1"/>
</dbReference>
<evidence type="ECO:0000256" key="6">
    <source>
        <dbReference type="ARBA" id="ARBA00023034"/>
    </source>
</evidence>
<protein>
    <recommendedName>
        <fullName evidence="11">Gastrokine-1</fullName>
    </recommendedName>
    <alternativeName>
        <fullName evidence="12">18 kDa antrum mucosa protein</fullName>
    </alternativeName>
</protein>
<sequence length="183" mass="19872">MKFTILIAGLIGVFLVPAFSGYNINIGDNGNSIGSGQQSVSVNNEHNIANVDNNNGWDSWSTLWDYNTNFAAVRVFSKKLCIVHRMNKAVMPSLQALDALAKENKKERPGGPPPKGLMYSVNSEEVNDLDKFGKPIANMCRGIPTYTAEETEGASLFSFSAKCLSTSILWVIDVSFCGGTVEI</sequence>
<dbReference type="Proteomes" id="UP001652624">
    <property type="component" value="Chromosome 3"/>
</dbReference>
<evidence type="ECO:0000256" key="5">
    <source>
        <dbReference type="ARBA" id="ARBA00022729"/>
    </source>
</evidence>
<keyword evidence="15" id="KW-1185">Reference proteome</keyword>
<comment type="function">
    <text evidence="9">Has mitogenic activity and may be involved in maintaining the integrity of the gastric mucosal epithelium.</text>
</comment>
<dbReference type="AlphaFoldDB" id="A0A1S2ZLS7"/>
<evidence type="ECO:0000256" key="8">
    <source>
        <dbReference type="ARBA" id="ARBA00023246"/>
    </source>
</evidence>
<evidence type="ECO:0000256" key="13">
    <source>
        <dbReference type="SAM" id="SignalP"/>
    </source>
</evidence>
<evidence type="ECO:0000259" key="14">
    <source>
        <dbReference type="PROSITE" id="PS50869"/>
    </source>
</evidence>
<feature type="domain" description="BRICHOS" evidence="14">
    <location>
        <begin position="54"/>
        <end position="148"/>
    </location>
</feature>
<dbReference type="InterPro" id="IPR051772">
    <property type="entry name" value="Gastrokine"/>
</dbReference>
<keyword evidence="4" id="KW-0964">Secreted</keyword>
<keyword evidence="5 13" id="KW-0732">Signal</keyword>
<keyword evidence="6" id="KW-0333">Golgi apparatus</keyword>
<reference evidence="16" key="1">
    <citation type="submission" date="2025-08" db="UniProtKB">
        <authorList>
            <consortium name="RefSeq"/>
        </authorList>
    </citation>
    <scope>IDENTIFICATION</scope>
</reference>
<dbReference type="OrthoDB" id="8674753at2759"/>
<dbReference type="Gene3D" id="3.30.390.150">
    <property type="match status" value="1"/>
</dbReference>
<dbReference type="CTD" id="56287"/>
<evidence type="ECO:0000313" key="15">
    <source>
        <dbReference type="Proteomes" id="UP001652624"/>
    </source>
</evidence>
<dbReference type="FunFam" id="3.30.390.150:FF:000003">
    <property type="entry name" value="Gastrokine 1"/>
    <property type="match status" value="1"/>
</dbReference>
<feature type="signal peptide" evidence="13">
    <location>
        <begin position="1"/>
        <end position="20"/>
    </location>
</feature>
<dbReference type="RefSeq" id="XP_007521337.1">
    <property type="nucleotide sequence ID" value="XM_007521275.2"/>
</dbReference>
<evidence type="ECO:0000256" key="12">
    <source>
        <dbReference type="ARBA" id="ARBA00077478"/>
    </source>
</evidence>
<dbReference type="GO" id="GO:0005576">
    <property type="term" value="C:extracellular region"/>
    <property type="evidence" value="ECO:0007669"/>
    <property type="project" value="UniProtKB-SubCell"/>
</dbReference>